<dbReference type="AlphaFoldDB" id="H1UUQ5"/>
<feature type="region of interest" description="Disordered" evidence="1">
    <location>
        <begin position="104"/>
        <end position="133"/>
    </location>
</feature>
<reference evidence="3" key="1">
    <citation type="submission" date="2012-01" db="EMBL/GenBank/DDBJ databases">
        <authorList>
            <person name="Carlson J."/>
            <person name="Booth B."/>
            <person name="Frise E."/>
            <person name="Sandler J."/>
            <person name="Wan K."/>
            <person name="Yu C."/>
            <person name="Celniker S."/>
        </authorList>
    </citation>
    <scope>NUCLEOTIDE SEQUENCE</scope>
</reference>
<evidence type="ECO:0000256" key="2">
    <source>
        <dbReference type="SAM" id="Phobius"/>
    </source>
</evidence>
<evidence type="ECO:0000313" key="3">
    <source>
        <dbReference type="EMBL" id="AEY79423.1"/>
    </source>
</evidence>
<sequence length="133" mass="15163">MPKTFHQNVNNGAENSLMSSVASSSVLFFNLTSLALFPSLLHPLTRLFPARRCLKSYDDFGQKYKPANRVLICNPWRAKTVDQRKNQKSGWKIWFNPRPVRPLVPSRSVRPSTKGLKDRGRRTSLSLAKPKPN</sequence>
<keyword evidence="2" id="KW-1133">Transmembrane helix</keyword>
<name>H1UUQ5_DROME</name>
<organism evidence="3">
    <name type="scientific">Drosophila melanogaster</name>
    <name type="common">Fruit fly</name>
    <dbReference type="NCBI Taxonomy" id="7227"/>
    <lineage>
        <taxon>Eukaryota</taxon>
        <taxon>Metazoa</taxon>
        <taxon>Ecdysozoa</taxon>
        <taxon>Arthropoda</taxon>
        <taxon>Hexapoda</taxon>
        <taxon>Insecta</taxon>
        <taxon>Pterygota</taxon>
        <taxon>Neoptera</taxon>
        <taxon>Endopterygota</taxon>
        <taxon>Diptera</taxon>
        <taxon>Brachycera</taxon>
        <taxon>Muscomorpha</taxon>
        <taxon>Ephydroidea</taxon>
        <taxon>Drosophilidae</taxon>
        <taxon>Drosophila</taxon>
        <taxon>Sophophora</taxon>
    </lineage>
</organism>
<dbReference type="EMBL" id="BT133140">
    <property type="protein sequence ID" value="AEY79423.1"/>
    <property type="molecule type" value="mRNA"/>
</dbReference>
<accession>H1UUQ5</accession>
<keyword evidence="2" id="KW-0812">Transmembrane</keyword>
<proteinExistence type="evidence at transcript level"/>
<keyword evidence="2" id="KW-0472">Membrane</keyword>
<protein>
    <submittedName>
        <fullName evidence="3">MIP34136p1</fullName>
    </submittedName>
</protein>
<evidence type="ECO:0000256" key="1">
    <source>
        <dbReference type="SAM" id="MobiDB-lite"/>
    </source>
</evidence>
<feature type="transmembrane region" description="Helical" evidence="2">
    <location>
        <begin position="20"/>
        <end position="41"/>
    </location>
</feature>